<dbReference type="Proteomes" id="UP000054321">
    <property type="component" value="Unassembled WGS sequence"/>
</dbReference>
<name>A0A0C3HAA9_OIDMZ</name>
<organism evidence="1 2">
    <name type="scientific">Oidiodendron maius (strain Zn)</name>
    <dbReference type="NCBI Taxonomy" id="913774"/>
    <lineage>
        <taxon>Eukaryota</taxon>
        <taxon>Fungi</taxon>
        <taxon>Dikarya</taxon>
        <taxon>Ascomycota</taxon>
        <taxon>Pezizomycotina</taxon>
        <taxon>Leotiomycetes</taxon>
        <taxon>Leotiomycetes incertae sedis</taxon>
        <taxon>Myxotrichaceae</taxon>
        <taxon>Oidiodendron</taxon>
    </lineage>
</organism>
<evidence type="ECO:0000313" key="1">
    <source>
        <dbReference type="EMBL" id="KIN05181.1"/>
    </source>
</evidence>
<protein>
    <submittedName>
        <fullName evidence="1">Uncharacterized protein</fullName>
    </submittedName>
</protein>
<keyword evidence="2" id="KW-1185">Reference proteome</keyword>
<dbReference type="EMBL" id="KN832872">
    <property type="protein sequence ID" value="KIN05181.1"/>
    <property type="molecule type" value="Genomic_DNA"/>
</dbReference>
<dbReference type="HOGENOM" id="CLU_3014766_0_0_1"/>
<dbReference type="InParanoid" id="A0A0C3HAA9"/>
<proteinExistence type="predicted"/>
<dbReference type="AlphaFoldDB" id="A0A0C3HAA9"/>
<reference evidence="2" key="2">
    <citation type="submission" date="2015-01" db="EMBL/GenBank/DDBJ databases">
        <title>Evolutionary Origins and Diversification of the Mycorrhizal Mutualists.</title>
        <authorList>
            <consortium name="DOE Joint Genome Institute"/>
            <consortium name="Mycorrhizal Genomics Consortium"/>
            <person name="Kohler A."/>
            <person name="Kuo A."/>
            <person name="Nagy L.G."/>
            <person name="Floudas D."/>
            <person name="Copeland A."/>
            <person name="Barry K.W."/>
            <person name="Cichocki N."/>
            <person name="Veneault-Fourrey C."/>
            <person name="LaButti K."/>
            <person name="Lindquist E.A."/>
            <person name="Lipzen A."/>
            <person name="Lundell T."/>
            <person name="Morin E."/>
            <person name="Murat C."/>
            <person name="Riley R."/>
            <person name="Ohm R."/>
            <person name="Sun H."/>
            <person name="Tunlid A."/>
            <person name="Henrissat B."/>
            <person name="Grigoriev I.V."/>
            <person name="Hibbett D.S."/>
            <person name="Martin F."/>
        </authorList>
    </citation>
    <scope>NUCLEOTIDE SEQUENCE [LARGE SCALE GENOMIC DNA]</scope>
    <source>
        <strain evidence="2">Zn</strain>
    </source>
</reference>
<sequence>MAVNFAGFTLLPGIARHDSVFSDISWILIADADSTVVSVCTISAGIVVDIEEDDIQ</sequence>
<reference evidence="1 2" key="1">
    <citation type="submission" date="2014-04" db="EMBL/GenBank/DDBJ databases">
        <authorList>
            <consortium name="DOE Joint Genome Institute"/>
            <person name="Kuo A."/>
            <person name="Martino E."/>
            <person name="Perotto S."/>
            <person name="Kohler A."/>
            <person name="Nagy L.G."/>
            <person name="Floudas D."/>
            <person name="Copeland A."/>
            <person name="Barry K.W."/>
            <person name="Cichocki N."/>
            <person name="Veneault-Fourrey C."/>
            <person name="LaButti K."/>
            <person name="Lindquist E.A."/>
            <person name="Lipzen A."/>
            <person name="Lundell T."/>
            <person name="Morin E."/>
            <person name="Murat C."/>
            <person name="Sun H."/>
            <person name="Tunlid A."/>
            <person name="Henrissat B."/>
            <person name="Grigoriev I.V."/>
            <person name="Hibbett D.S."/>
            <person name="Martin F."/>
            <person name="Nordberg H.P."/>
            <person name="Cantor M.N."/>
            <person name="Hua S.X."/>
        </authorList>
    </citation>
    <scope>NUCLEOTIDE SEQUENCE [LARGE SCALE GENOMIC DNA]</scope>
    <source>
        <strain evidence="1 2">Zn</strain>
    </source>
</reference>
<accession>A0A0C3HAA9</accession>
<gene>
    <name evidence="1" type="ORF">OIDMADRAFT_17857</name>
</gene>
<evidence type="ECO:0000313" key="2">
    <source>
        <dbReference type="Proteomes" id="UP000054321"/>
    </source>
</evidence>